<dbReference type="RefSeq" id="WP_071144168.1">
    <property type="nucleotide sequence ID" value="NZ_CP176629.1"/>
</dbReference>
<evidence type="ECO:0000313" key="4">
    <source>
        <dbReference type="Proteomes" id="UP000235093"/>
    </source>
</evidence>
<protein>
    <submittedName>
        <fullName evidence="1">Uncharacterized protein</fullName>
    </submittedName>
</protein>
<name>A0A2N5P7Y2_MEDGN</name>
<dbReference type="Proteomes" id="UP000235093">
    <property type="component" value="Unassembled WGS sequence"/>
</dbReference>
<comment type="caution">
    <text evidence="1">The sequence shown here is derived from an EMBL/GenBank/DDBJ whole genome shotgun (WGS) entry which is preliminary data.</text>
</comment>
<evidence type="ECO:0000313" key="1">
    <source>
        <dbReference type="EMBL" id="PLT71241.1"/>
    </source>
</evidence>
<gene>
    <name evidence="1" type="ORF">CDL23_15255</name>
    <name evidence="2" type="ORF">CDL26_09590</name>
</gene>
<dbReference type="Pfam" id="PF20289">
    <property type="entry name" value="MComp1"/>
    <property type="match status" value="1"/>
</dbReference>
<proteinExistence type="predicted"/>
<reference evidence="3 4" key="1">
    <citation type="journal article" date="2017" name="Genome Med.">
        <title>A novel Ruminococcus gnavus clade enriched in inflammatory bowel disease patients.</title>
        <authorList>
            <person name="Hall A.B."/>
            <person name="Yassour M."/>
            <person name="Sauk J."/>
            <person name="Garner A."/>
            <person name="Jiang X."/>
            <person name="Arthur T."/>
            <person name="Lagoudas G.K."/>
            <person name="Vatanen T."/>
            <person name="Fornelos N."/>
            <person name="Wilson R."/>
            <person name="Bertha M."/>
            <person name="Cohen M."/>
            <person name="Garber J."/>
            <person name="Khalili H."/>
            <person name="Gevers D."/>
            <person name="Ananthakrishnan A.N."/>
            <person name="Kugathasan S."/>
            <person name="Lander E.S."/>
            <person name="Blainey P."/>
            <person name="Vlamakis H."/>
            <person name="Xavier R.J."/>
            <person name="Huttenhower C."/>
        </authorList>
    </citation>
    <scope>NUCLEOTIDE SEQUENCE [LARGE SCALE GENOMIC DNA]</scope>
    <source>
        <strain evidence="2 3">RJX1124</strain>
        <strain evidence="1 4">RJX1125</strain>
    </source>
</reference>
<evidence type="ECO:0000313" key="3">
    <source>
        <dbReference type="Proteomes" id="UP000234891"/>
    </source>
</evidence>
<evidence type="ECO:0000313" key="2">
    <source>
        <dbReference type="EMBL" id="PLT72286.1"/>
    </source>
</evidence>
<dbReference type="InterPro" id="IPR046905">
    <property type="entry name" value="ABC-3C_MC1"/>
</dbReference>
<organism evidence="1 4">
    <name type="scientific">Mediterraneibacter gnavus</name>
    <name type="common">Ruminococcus gnavus</name>
    <dbReference type="NCBI Taxonomy" id="33038"/>
    <lineage>
        <taxon>Bacteria</taxon>
        <taxon>Bacillati</taxon>
        <taxon>Bacillota</taxon>
        <taxon>Clostridia</taxon>
        <taxon>Lachnospirales</taxon>
        <taxon>Lachnospiraceae</taxon>
        <taxon>Mediterraneibacter</taxon>
    </lineage>
</organism>
<dbReference type="Proteomes" id="UP000234891">
    <property type="component" value="Unassembled WGS sequence"/>
</dbReference>
<dbReference type="AlphaFoldDB" id="A0A2N5P7Y2"/>
<dbReference type="EMBL" id="NIHT01000038">
    <property type="protein sequence ID" value="PLT71241.1"/>
    <property type="molecule type" value="Genomic_DNA"/>
</dbReference>
<dbReference type="EMBL" id="NIHS01000014">
    <property type="protein sequence ID" value="PLT72286.1"/>
    <property type="molecule type" value="Genomic_DNA"/>
</dbReference>
<accession>A0A2N5P7Y2</accession>
<sequence>MKDYTYIEDITSLKDNILDEKCKIIYMKRKTEDYFIHIVCCEFSDVNSLKANWKELTNNVSDVIQKGLSDLIEIYNIYIVFFQPNIKGNLIYNIEQNKFSSRKIVLQSEMPKNKKNLEQIINSKLFDLQIEKETSDQPCFIEGMDFITNLNDLNFITELKKYIKRCAQEEINEKNK</sequence>